<evidence type="ECO:0000256" key="2">
    <source>
        <dbReference type="ARBA" id="ARBA00009749"/>
    </source>
</evidence>
<dbReference type="PANTHER" id="PTHR43773:SF1">
    <property type="entry name" value="MAGNESIUM TRANSPORTER MGTE"/>
    <property type="match status" value="1"/>
</dbReference>
<dbReference type="InterPro" id="IPR036739">
    <property type="entry name" value="SLC41_membr_dom_sf"/>
</dbReference>
<dbReference type="PANTHER" id="PTHR43773">
    <property type="entry name" value="MAGNESIUM TRANSPORTER MGTE"/>
    <property type="match status" value="1"/>
</dbReference>
<comment type="similarity">
    <text evidence="2 9">Belongs to the SLC41A transporter family.</text>
</comment>
<feature type="transmembrane region" description="Helical" evidence="9">
    <location>
        <begin position="316"/>
        <end position="340"/>
    </location>
</feature>
<dbReference type="InterPro" id="IPR038076">
    <property type="entry name" value="MgtE_N_sf"/>
</dbReference>
<dbReference type="InterPro" id="IPR006668">
    <property type="entry name" value="Mg_transptr_MgtE_intracell_dom"/>
</dbReference>
<dbReference type="Pfam" id="PF00571">
    <property type="entry name" value="CBS"/>
    <property type="match status" value="2"/>
</dbReference>
<comment type="function">
    <text evidence="9">Acts as a magnesium transporter.</text>
</comment>
<dbReference type="PROSITE" id="PS51371">
    <property type="entry name" value="CBS"/>
    <property type="match status" value="2"/>
</dbReference>
<dbReference type="RefSeq" id="WP_176618815.1">
    <property type="nucleotide sequence ID" value="NZ_WYET01000001.1"/>
</dbReference>
<keyword evidence="6 9" id="KW-1133">Transmembrane helix</keyword>
<keyword evidence="12" id="KW-1185">Reference proteome</keyword>
<name>A0A850NBP8_9FLAO</name>
<dbReference type="Proteomes" id="UP000558089">
    <property type="component" value="Unassembled WGS sequence"/>
</dbReference>
<evidence type="ECO:0000259" key="10">
    <source>
        <dbReference type="PROSITE" id="PS51371"/>
    </source>
</evidence>
<dbReference type="SUPFAM" id="SSF158791">
    <property type="entry name" value="MgtE N-terminal domain-like"/>
    <property type="match status" value="1"/>
</dbReference>
<dbReference type="AlphaFoldDB" id="A0A850NBP8"/>
<dbReference type="Pfam" id="PF01769">
    <property type="entry name" value="MgtE"/>
    <property type="match status" value="1"/>
</dbReference>
<dbReference type="InterPro" id="IPR046342">
    <property type="entry name" value="CBS_dom_sf"/>
</dbReference>
<evidence type="ECO:0000256" key="3">
    <source>
        <dbReference type="ARBA" id="ARBA00022448"/>
    </source>
</evidence>
<feature type="transmembrane region" description="Helical" evidence="9">
    <location>
        <begin position="287"/>
        <end position="304"/>
    </location>
</feature>
<dbReference type="Gene3D" id="1.25.60.10">
    <property type="entry name" value="MgtE N-terminal domain-like"/>
    <property type="match status" value="1"/>
</dbReference>
<sequence>MTPFKLTDELLEEIRELIAENKDAELQLMMKEFHYADIAEIADEMEVEEATYLIKLLDSEKTSDILAEMHEDIREAVLKNLTAKEIAGELSELDTDDAADIINELPKELVQEVISEIEDREHAKDIVDLLRYEEDSAGGLMAKELVKVDENWTVTNCVKEMRAQAENVTRVHSIYVVDDEGKLKGRLSLKDLLTASTKSHIKDIYIPKVDSVNVNEKGEEVAKIMSKYDLEAIPVIDEIGRLVGRITIDDIVDVIREEADKDYQMAAGISQDVEVNDSIWILTRARLPWLILGLLGGLSAAAIMGTFEDMISKHAVLFFFTPLIAAMAGNVGVQSSAIVVQGLANDDLKGSVSTHLLKEMLLALLNGFILAMLLLLFTWIWKGSFATALAISLSLVVVIVVAGLIGTFVPMFLHKRNIDPAIATGPFITTSNDIFGILIYFWIAKMILGI</sequence>
<keyword evidence="8" id="KW-0129">CBS domain</keyword>
<comment type="caution">
    <text evidence="11">The sequence shown here is derived from an EMBL/GenBank/DDBJ whole genome shotgun (WGS) entry which is preliminary data.</text>
</comment>
<keyword evidence="7 9" id="KW-0472">Membrane</keyword>
<dbReference type="GO" id="GO:0046872">
    <property type="term" value="F:metal ion binding"/>
    <property type="evidence" value="ECO:0007669"/>
    <property type="project" value="UniProtKB-KW"/>
</dbReference>
<reference evidence="11 12" key="1">
    <citation type="submission" date="2020-01" db="EMBL/GenBank/DDBJ databases">
        <title>Draft Genome Analysis of Muricauda sp. HICW Isolated from coastal seawater of PR China.</title>
        <authorList>
            <person name="Chen M.-X."/>
        </authorList>
    </citation>
    <scope>NUCLEOTIDE SEQUENCE [LARGE SCALE GENOMIC DNA]</scope>
    <source>
        <strain evidence="11 12">HICW</strain>
    </source>
</reference>
<keyword evidence="4 9" id="KW-0812">Transmembrane</keyword>
<dbReference type="Pfam" id="PF03448">
    <property type="entry name" value="MgtE_N"/>
    <property type="match status" value="1"/>
</dbReference>
<evidence type="ECO:0000313" key="12">
    <source>
        <dbReference type="Proteomes" id="UP000558089"/>
    </source>
</evidence>
<evidence type="ECO:0000256" key="4">
    <source>
        <dbReference type="ARBA" id="ARBA00022692"/>
    </source>
</evidence>
<evidence type="ECO:0000256" key="8">
    <source>
        <dbReference type="PROSITE-ProRule" id="PRU00703"/>
    </source>
</evidence>
<feature type="domain" description="CBS" evidence="10">
    <location>
        <begin position="141"/>
        <end position="204"/>
    </location>
</feature>
<evidence type="ECO:0000256" key="7">
    <source>
        <dbReference type="ARBA" id="ARBA00023136"/>
    </source>
</evidence>
<keyword evidence="9" id="KW-1003">Cell membrane</keyword>
<keyword evidence="9" id="KW-0479">Metal-binding</keyword>
<dbReference type="EMBL" id="WYET01000001">
    <property type="protein sequence ID" value="NVN16736.1"/>
    <property type="molecule type" value="Genomic_DNA"/>
</dbReference>
<evidence type="ECO:0000256" key="5">
    <source>
        <dbReference type="ARBA" id="ARBA00022842"/>
    </source>
</evidence>
<feature type="domain" description="CBS" evidence="10">
    <location>
        <begin position="205"/>
        <end position="261"/>
    </location>
</feature>
<organism evidence="11 12">
    <name type="scientific">Flagellimonas chongwuensis</name>
    <dbReference type="NCBI Taxonomy" id="2697365"/>
    <lineage>
        <taxon>Bacteria</taxon>
        <taxon>Pseudomonadati</taxon>
        <taxon>Bacteroidota</taxon>
        <taxon>Flavobacteriia</taxon>
        <taxon>Flavobacteriales</taxon>
        <taxon>Flavobacteriaceae</taxon>
        <taxon>Flagellimonas</taxon>
    </lineage>
</organism>
<accession>A0A850NBP8</accession>
<comment type="subcellular location">
    <subcellularLocation>
        <location evidence="9">Cell membrane</location>
        <topology evidence="9">Multi-pass membrane protein</topology>
    </subcellularLocation>
    <subcellularLocation>
        <location evidence="1">Membrane</location>
        <topology evidence="1">Multi-pass membrane protein</topology>
    </subcellularLocation>
</comment>
<feature type="transmembrane region" description="Helical" evidence="9">
    <location>
        <begin position="388"/>
        <end position="409"/>
    </location>
</feature>
<gene>
    <name evidence="11" type="primary">mgtE</name>
    <name evidence="11" type="ORF">GUA46_00160</name>
</gene>
<dbReference type="InterPro" id="IPR000644">
    <property type="entry name" value="CBS_dom"/>
</dbReference>
<dbReference type="SUPFAM" id="SSF54631">
    <property type="entry name" value="CBS-domain pair"/>
    <property type="match status" value="1"/>
</dbReference>
<keyword evidence="3 9" id="KW-0813">Transport</keyword>
<feature type="transmembrane region" description="Helical" evidence="9">
    <location>
        <begin position="421"/>
        <end position="443"/>
    </location>
</feature>
<evidence type="ECO:0000313" key="11">
    <source>
        <dbReference type="EMBL" id="NVN16736.1"/>
    </source>
</evidence>
<evidence type="ECO:0000256" key="9">
    <source>
        <dbReference type="RuleBase" id="RU362011"/>
    </source>
</evidence>
<dbReference type="SMART" id="SM00116">
    <property type="entry name" value="CBS"/>
    <property type="match status" value="2"/>
</dbReference>
<protein>
    <recommendedName>
        <fullName evidence="9">Magnesium transporter MgtE</fullName>
    </recommendedName>
</protein>
<dbReference type="InterPro" id="IPR006667">
    <property type="entry name" value="SLC41_membr_dom"/>
</dbReference>
<dbReference type="GO" id="GO:0015095">
    <property type="term" value="F:magnesium ion transmembrane transporter activity"/>
    <property type="evidence" value="ECO:0007669"/>
    <property type="project" value="UniProtKB-UniRule"/>
</dbReference>
<feature type="transmembrane region" description="Helical" evidence="9">
    <location>
        <begin position="360"/>
        <end position="381"/>
    </location>
</feature>
<keyword evidence="5 9" id="KW-0460">Magnesium</keyword>
<dbReference type="Gene3D" id="1.10.357.20">
    <property type="entry name" value="SLC41 divalent cation transporters, integral membrane domain"/>
    <property type="match status" value="1"/>
</dbReference>
<dbReference type="NCBIfam" id="TIGR00400">
    <property type="entry name" value="mgtE"/>
    <property type="match status" value="1"/>
</dbReference>
<dbReference type="GO" id="GO:0005886">
    <property type="term" value="C:plasma membrane"/>
    <property type="evidence" value="ECO:0007669"/>
    <property type="project" value="UniProtKB-SubCell"/>
</dbReference>
<evidence type="ECO:0000256" key="6">
    <source>
        <dbReference type="ARBA" id="ARBA00022989"/>
    </source>
</evidence>
<dbReference type="Gene3D" id="3.10.580.10">
    <property type="entry name" value="CBS-domain"/>
    <property type="match status" value="1"/>
</dbReference>
<evidence type="ECO:0000256" key="1">
    <source>
        <dbReference type="ARBA" id="ARBA00004141"/>
    </source>
</evidence>
<proteinExistence type="inferred from homology"/>
<dbReference type="InterPro" id="IPR006669">
    <property type="entry name" value="MgtE_transporter"/>
</dbReference>
<dbReference type="SMART" id="SM00924">
    <property type="entry name" value="MgtE_N"/>
    <property type="match status" value="1"/>
</dbReference>
<dbReference type="SUPFAM" id="SSF161093">
    <property type="entry name" value="MgtE membrane domain-like"/>
    <property type="match status" value="1"/>
</dbReference>
<comment type="subunit">
    <text evidence="9">Homodimer.</text>
</comment>
<dbReference type="CDD" id="cd04606">
    <property type="entry name" value="CBS_pair_Mg_transporter"/>
    <property type="match status" value="1"/>
</dbReference>